<protein>
    <submittedName>
        <fullName evidence="2">10754_t:CDS:1</fullName>
    </submittedName>
</protein>
<evidence type="ECO:0000313" key="3">
    <source>
        <dbReference type="Proteomes" id="UP001153678"/>
    </source>
</evidence>
<dbReference type="InterPro" id="IPR029052">
    <property type="entry name" value="Metallo-depent_PP-like"/>
</dbReference>
<dbReference type="Pfam" id="PF13277">
    <property type="entry name" value="YmdB"/>
    <property type="match status" value="1"/>
</dbReference>
<dbReference type="Proteomes" id="UP001153678">
    <property type="component" value="Unassembled WGS sequence"/>
</dbReference>
<dbReference type="Gene3D" id="3.60.21.10">
    <property type="match status" value="1"/>
</dbReference>
<keyword evidence="1" id="KW-0812">Transmembrane</keyword>
<dbReference type="AlphaFoldDB" id="A0A9W4SCH5"/>
<keyword evidence="3" id="KW-1185">Reference proteome</keyword>
<reference evidence="2" key="1">
    <citation type="submission" date="2022-08" db="EMBL/GenBank/DDBJ databases">
        <authorList>
            <person name="Kallberg Y."/>
            <person name="Tangrot J."/>
            <person name="Rosling A."/>
        </authorList>
    </citation>
    <scope>NUCLEOTIDE SEQUENCE</scope>
    <source>
        <strain evidence="2">Wild A</strain>
    </source>
</reference>
<feature type="non-terminal residue" evidence="2">
    <location>
        <position position="292"/>
    </location>
</feature>
<dbReference type="PANTHER" id="PTHR36303">
    <property type="entry name" value="2',3'-CYCLIC-NUCLEOTIDE 2'-PHOSPHODIESTERASE"/>
    <property type="match status" value="1"/>
</dbReference>
<name>A0A9W4SCH5_9GLOM</name>
<feature type="transmembrane region" description="Helical" evidence="1">
    <location>
        <begin position="13"/>
        <end position="36"/>
    </location>
</feature>
<comment type="caution">
    <text evidence="2">The sequence shown here is derived from an EMBL/GenBank/DDBJ whole genome shotgun (WGS) entry which is preliminary data.</text>
</comment>
<dbReference type="OrthoDB" id="2373567at2759"/>
<keyword evidence="1" id="KW-0472">Membrane</keyword>
<keyword evidence="1" id="KW-1133">Transmembrane helix</keyword>
<evidence type="ECO:0000256" key="1">
    <source>
        <dbReference type="SAM" id="Phobius"/>
    </source>
</evidence>
<dbReference type="EMBL" id="CAMKVN010000131">
    <property type="protein sequence ID" value="CAI2164118.1"/>
    <property type="molecule type" value="Genomic_DNA"/>
</dbReference>
<sequence>RNTTNPENNTLKYFGIGALTLITFDIMKILAIGDIFGKTGREVIKKYLPQLKREEKIDLVIANVENTTHGKGISRKHYEELKFTKEKKILIDVMTSGNHIFACEETQKFVNEVPNLLRPLNSNPYHPGKGTVMVPLVKGKKIRITNLIGTTFMSMAAENPYFALKKIIDLQDCDIHLVDFHAEATAEKIALALRYDGQISALWGTHTHVQTADERILLKGTAFITDLGMTGPAWGVIGADPKGIIKRAERGLPAKMIPHEDEKDKGQFNGVIIEFDDINNRVISIKRIRKIF</sequence>
<dbReference type="NCBIfam" id="TIGR00282">
    <property type="entry name" value="TIGR00282 family metallophosphoesterase"/>
    <property type="match status" value="1"/>
</dbReference>
<gene>
    <name evidence="2" type="ORF">FWILDA_LOCUS1405</name>
</gene>
<proteinExistence type="predicted"/>
<dbReference type="PIRSF" id="PIRSF004789">
    <property type="entry name" value="DR1281"/>
    <property type="match status" value="1"/>
</dbReference>
<dbReference type="SUPFAM" id="SSF56300">
    <property type="entry name" value="Metallo-dependent phosphatases"/>
    <property type="match status" value="1"/>
</dbReference>
<dbReference type="InterPro" id="IPR005235">
    <property type="entry name" value="YmdB-like"/>
</dbReference>
<accession>A0A9W4SCH5</accession>
<organism evidence="2 3">
    <name type="scientific">Funneliformis geosporum</name>
    <dbReference type="NCBI Taxonomy" id="1117311"/>
    <lineage>
        <taxon>Eukaryota</taxon>
        <taxon>Fungi</taxon>
        <taxon>Fungi incertae sedis</taxon>
        <taxon>Mucoromycota</taxon>
        <taxon>Glomeromycotina</taxon>
        <taxon>Glomeromycetes</taxon>
        <taxon>Glomerales</taxon>
        <taxon>Glomeraceae</taxon>
        <taxon>Funneliformis</taxon>
    </lineage>
</organism>
<evidence type="ECO:0000313" key="2">
    <source>
        <dbReference type="EMBL" id="CAI2164118.1"/>
    </source>
</evidence>
<dbReference type="GO" id="GO:0004113">
    <property type="term" value="F:2',3'-cyclic-nucleotide 3'-phosphodiesterase activity"/>
    <property type="evidence" value="ECO:0007669"/>
    <property type="project" value="TreeGrafter"/>
</dbReference>
<dbReference type="PANTHER" id="PTHR36303:SF1">
    <property type="entry name" value="2',3'-CYCLIC-NUCLEOTIDE 2'-PHOSPHODIESTERASE"/>
    <property type="match status" value="1"/>
</dbReference>